<feature type="region of interest" description="Disordered" evidence="1">
    <location>
        <begin position="269"/>
        <end position="338"/>
    </location>
</feature>
<protein>
    <recommendedName>
        <fullName evidence="2">DUF7587 domain-containing protein</fullName>
    </recommendedName>
</protein>
<feature type="domain" description="DUF7587" evidence="2">
    <location>
        <begin position="125"/>
        <end position="233"/>
    </location>
</feature>
<proteinExistence type="predicted"/>
<accession>A0A8H3ZMZ6</accession>
<dbReference type="Proteomes" id="UP000434172">
    <property type="component" value="Unassembled WGS sequence"/>
</dbReference>
<evidence type="ECO:0000313" key="3">
    <source>
        <dbReference type="EMBL" id="KAF0317500.1"/>
    </source>
</evidence>
<name>A0A8H3ZMZ6_9PEZI</name>
<evidence type="ECO:0000313" key="4">
    <source>
        <dbReference type="Proteomes" id="UP000434172"/>
    </source>
</evidence>
<organism evidence="3 4">
    <name type="scientific">Colletotrichum asianum</name>
    <dbReference type="NCBI Taxonomy" id="702518"/>
    <lineage>
        <taxon>Eukaryota</taxon>
        <taxon>Fungi</taxon>
        <taxon>Dikarya</taxon>
        <taxon>Ascomycota</taxon>
        <taxon>Pezizomycotina</taxon>
        <taxon>Sordariomycetes</taxon>
        <taxon>Hypocreomycetidae</taxon>
        <taxon>Glomerellales</taxon>
        <taxon>Glomerellaceae</taxon>
        <taxon>Colletotrichum</taxon>
        <taxon>Colletotrichum gloeosporioides species complex</taxon>
    </lineage>
</organism>
<evidence type="ECO:0000259" key="2">
    <source>
        <dbReference type="Pfam" id="PF24494"/>
    </source>
</evidence>
<dbReference type="EMBL" id="WOWK01000129">
    <property type="protein sequence ID" value="KAF0317500.1"/>
    <property type="molecule type" value="Genomic_DNA"/>
</dbReference>
<dbReference type="OrthoDB" id="4924573at2759"/>
<feature type="compositionally biased region" description="Basic and acidic residues" evidence="1">
    <location>
        <begin position="269"/>
        <end position="310"/>
    </location>
</feature>
<gene>
    <name evidence="3" type="ORF">GQ607_015252</name>
</gene>
<dbReference type="Pfam" id="PF24494">
    <property type="entry name" value="DUF7587"/>
    <property type="match status" value="1"/>
</dbReference>
<sequence length="338" mass="38935">MEFIPARDLIVARYATKVTRIEDFADQDVRGWLTINRSAQDGKRTPWALRILPDYVEEINSNFPQALIAMDNSRNVGCLNGIALLNSRIKITTLSGLDRPRELYRAIHSGQPDDGIKSRLGRESDVVFFHHHLRRHLRWQSREASPFLSATNDLKKAVRIAAIYVAKGFDDVRIIRFNTQGPGWDHNLNRMWNPRELARMLSPRDDKKYLDNEVLIEHSIPKDSILETYRWQEHKAHLDPSGRTEAHAKAVQLTRDKIKVDRQEKAQKLCEDNSKKAAEETQTKGKAEAQDKMKPQYDAEESEKKRKANDDEGEDSTPVATRLKRFKIGQKMTANSSR</sequence>
<reference evidence="3 4" key="1">
    <citation type="submission" date="2019-12" db="EMBL/GenBank/DDBJ databases">
        <title>A genome sequence resource for the geographically widespread anthracnose pathogen Colletotrichum asianum.</title>
        <authorList>
            <person name="Meng Y."/>
        </authorList>
    </citation>
    <scope>NUCLEOTIDE SEQUENCE [LARGE SCALE GENOMIC DNA]</scope>
    <source>
        <strain evidence="3 4">ICMP 18580</strain>
    </source>
</reference>
<evidence type="ECO:0000256" key="1">
    <source>
        <dbReference type="SAM" id="MobiDB-lite"/>
    </source>
</evidence>
<dbReference type="AlphaFoldDB" id="A0A8H3ZMZ6"/>
<keyword evidence="4" id="KW-1185">Reference proteome</keyword>
<comment type="caution">
    <text evidence="3">The sequence shown here is derived from an EMBL/GenBank/DDBJ whole genome shotgun (WGS) entry which is preliminary data.</text>
</comment>
<dbReference type="InterPro" id="IPR056009">
    <property type="entry name" value="DUF7587"/>
</dbReference>